<dbReference type="PANTHER" id="PTHR12989">
    <property type="entry name" value="ALPHA-1,2-GLUCOSYLTRANSFERASE ALG10"/>
    <property type="match status" value="1"/>
</dbReference>
<keyword evidence="18" id="KW-1185">Reference proteome</keyword>
<feature type="transmembrane region" description="Helical" evidence="16">
    <location>
        <begin position="354"/>
        <end position="377"/>
    </location>
</feature>
<evidence type="ECO:0000313" key="18">
    <source>
        <dbReference type="Proteomes" id="UP000033483"/>
    </source>
</evidence>
<dbReference type="GO" id="GO:0006488">
    <property type="term" value="P:dolichol-linked oligosaccharide biosynthetic process"/>
    <property type="evidence" value="ECO:0007669"/>
    <property type="project" value="InterPro"/>
</dbReference>
<evidence type="ECO:0000256" key="11">
    <source>
        <dbReference type="ARBA" id="ARBA00023136"/>
    </source>
</evidence>
<keyword evidence="6" id="KW-0328">Glycosyltransferase</keyword>
<evidence type="ECO:0000256" key="14">
    <source>
        <dbReference type="ARBA" id="ARBA00048064"/>
    </source>
</evidence>
<evidence type="ECO:0000256" key="2">
    <source>
        <dbReference type="ARBA" id="ARBA00004922"/>
    </source>
</evidence>
<feature type="transmembrane region" description="Helical" evidence="16">
    <location>
        <begin position="39"/>
        <end position="64"/>
    </location>
</feature>
<keyword evidence="8 16" id="KW-0812">Transmembrane</keyword>
<feature type="transmembrane region" description="Helical" evidence="16">
    <location>
        <begin position="320"/>
        <end position="342"/>
    </location>
</feature>
<evidence type="ECO:0000256" key="3">
    <source>
        <dbReference type="ARBA" id="ARBA00010600"/>
    </source>
</evidence>
<dbReference type="InterPro" id="IPR016900">
    <property type="entry name" value="Alg10"/>
</dbReference>
<dbReference type="Proteomes" id="UP000033483">
    <property type="component" value="Unassembled WGS sequence"/>
</dbReference>
<organism evidence="17 18">
    <name type="scientific">Thielaviopsis punctulata</name>
    <dbReference type="NCBI Taxonomy" id="72032"/>
    <lineage>
        <taxon>Eukaryota</taxon>
        <taxon>Fungi</taxon>
        <taxon>Dikarya</taxon>
        <taxon>Ascomycota</taxon>
        <taxon>Pezizomycotina</taxon>
        <taxon>Sordariomycetes</taxon>
        <taxon>Hypocreomycetidae</taxon>
        <taxon>Microascales</taxon>
        <taxon>Ceratocystidaceae</taxon>
        <taxon>Thielaviopsis</taxon>
    </lineage>
</organism>
<proteinExistence type="inferred from homology"/>
<dbReference type="GO" id="GO:0106073">
    <property type="term" value="F:dolichyl pyrophosphate Glc2Man9GlcNAc2 alpha-1,2-glucosyltransferase activity"/>
    <property type="evidence" value="ECO:0007669"/>
    <property type="project" value="UniProtKB-EC"/>
</dbReference>
<comment type="similarity">
    <text evidence="3">Belongs to the ALG10 glucosyltransferase family.</text>
</comment>
<evidence type="ECO:0000256" key="9">
    <source>
        <dbReference type="ARBA" id="ARBA00022824"/>
    </source>
</evidence>
<evidence type="ECO:0000256" key="6">
    <source>
        <dbReference type="ARBA" id="ARBA00022676"/>
    </source>
</evidence>
<comment type="pathway">
    <text evidence="2">Protein modification; protein glycosylation.</text>
</comment>
<keyword evidence="10 16" id="KW-1133">Transmembrane helix</keyword>
<evidence type="ECO:0000256" key="15">
    <source>
        <dbReference type="SAM" id="MobiDB-lite"/>
    </source>
</evidence>
<evidence type="ECO:0000313" key="17">
    <source>
        <dbReference type="EMBL" id="KKA28424.1"/>
    </source>
</evidence>
<dbReference type="Pfam" id="PF04922">
    <property type="entry name" value="DIE2_ALG10"/>
    <property type="match status" value="1"/>
</dbReference>
<dbReference type="PANTHER" id="PTHR12989:SF10">
    <property type="entry name" value="DOL-P-GLC:GLC(2)MAN(9)GLCNAC(2)-PP-DOL ALPHA-1,2-GLUCOSYLTRANSFERASE-RELATED"/>
    <property type="match status" value="1"/>
</dbReference>
<evidence type="ECO:0000256" key="10">
    <source>
        <dbReference type="ARBA" id="ARBA00022989"/>
    </source>
</evidence>
<keyword evidence="7" id="KW-0808">Transferase</keyword>
<name>A0A0F4ZCU8_9PEZI</name>
<protein>
    <recommendedName>
        <fullName evidence="5">Dol-P-Glc:Glc(2)Man(9)GlcNAc(2)-PP-Dol alpha-1,2-glucosyltransferase</fullName>
        <ecNumber evidence="4">2.4.1.256</ecNumber>
    </recommendedName>
    <alternativeName>
        <fullName evidence="12">Asparagine-linked glycosylation protein 10</fullName>
    </alternativeName>
</protein>
<dbReference type="EMBL" id="LAEV01001330">
    <property type="protein sequence ID" value="KKA28424.1"/>
    <property type="molecule type" value="Genomic_DNA"/>
</dbReference>
<dbReference type="GO" id="GO:0005789">
    <property type="term" value="C:endoplasmic reticulum membrane"/>
    <property type="evidence" value="ECO:0007669"/>
    <property type="project" value="UniProtKB-SubCell"/>
</dbReference>
<sequence>MSELAQAAGLLVNVLPIVTATAVLSMIEFCVMSKTNRGFSVYLVLPTLIFTLGWIWLSFITAYVPEPYLDEIFHIPQAQTYCRGDFFHWDDKITTPPGLYLATIAATKLKLLFAGAACSPLVLRSFNVWATATVALLASTCRRRLERSHSTTAATTSAVATDGVVSGYSMYTGFNVALFPVLFFFSGLYYTDVASTVSVLLAYAHHLDRVSRPTNSMLSDVCVVILGVLALVMRQTNVFWVVVYMGGLEAVHAIKQLSPKSVAPASTTPFTRLSHVLTTYTAGAVHDPPISACWPDDIIFSLLSIGLAAFFHPLRVLRQVWPHVAVLALFASFVAWNGGVVLGDKANHVATIHLAQMLYIWPLFGLFSAPLFLPVLLSGANTILTLPWRLSASEKTTAQHSVVHAFFVRRLYYTPYIAATFVVSALVVRFNTIVHPFTLADNRHYMFYVFRYTIRRSETLRLLLVLPYSLCRWLVWGALSSSSKPLVGGTYKKDPVPFVNHPILPSASDRNPDPKNALSSSSSSSSTSIQKGIVVSDLLSDTAPCASPSASTVALLLLTTSLSLITAPLVEPRYFLIPWVMWRLLVPAWKMDDLSSTPLSPVTKMPVISFLVKFASRYDIRLFLETAWFLVINAATMYIFIAKAYVWKAEDGSILDGGRLQHFMW</sequence>
<accession>A0A0F4ZCU8</accession>
<dbReference type="UniPathway" id="UPA00378"/>
<evidence type="ECO:0000256" key="7">
    <source>
        <dbReference type="ARBA" id="ARBA00022679"/>
    </source>
</evidence>
<feature type="transmembrane region" description="Helical" evidence="16">
    <location>
        <begin position="416"/>
        <end position="439"/>
    </location>
</feature>
<feature type="transmembrane region" description="Helical" evidence="16">
    <location>
        <begin position="215"/>
        <end position="232"/>
    </location>
</feature>
<feature type="transmembrane region" description="Helical" evidence="16">
    <location>
        <begin position="177"/>
        <end position="203"/>
    </location>
</feature>
<keyword evidence="11 16" id="KW-0472">Membrane</keyword>
<evidence type="ECO:0000256" key="4">
    <source>
        <dbReference type="ARBA" id="ARBA00011967"/>
    </source>
</evidence>
<feature type="transmembrane region" description="Helical" evidence="16">
    <location>
        <begin position="622"/>
        <end position="641"/>
    </location>
</feature>
<dbReference type="OrthoDB" id="4769at2759"/>
<comment type="subcellular location">
    <subcellularLocation>
        <location evidence="1">Endoplasmic reticulum membrane</location>
        <topology evidence="1">Multi-pass membrane protein</topology>
    </subcellularLocation>
</comment>
<evidence type="ECO:0000256" key="1">
    <source>
        <dbReference type="ARBA" id="ARBA00004477"/>
    </source>
</evidence>
<evidence type="ECO:0000256" key="13">
    <source>
        <dbReference type="ARBA" id="ARBA00044727"/>
    </source>
</evidence>
<dbReference type="EC" id="2.4.1.256" evidence="4"/>
<evidence type="ECO:0000256" key="5">
    <source>
        <dbReference type="ARBA" id="ARBA00018512"/>
    </source>
</evidence>
<gene>
    <name evidence="17" type="ORF">TD95_003036</name>
</gene>
<comment type="catalytic activity">
    <reaction evidence="14">
        <text>an alpha-D-Glc-(1-&gt;3)-alpha-D-Glc-(1-&gt;3)-alpha-D-Man-(1-&gt;2)-alpha-D-Man-(1-&gt;2)-alpha-D-Man-(1-&gt;3)-[alpha-D-Man-(1-&gt;2)-alpha-D-Man-(1-&gt;3)-[alpha-D-Man-(1-&gt;2)-alpha-D-Man-(1-&gt;6)]-alpha-D-Man-(1-&gt;6)]-beta-D-Man-(1-&gt;4)-beta-D-GlcNAc-(1-&gt;4)-alpha-D-GlcNAc-diphospho-di-trans,poly-cis-dolichol + a di-trans,poly-cis-dolichyl beta-D-glucosyl phosphate = a alpha-D-Glc-(1-&gt;2)-alpha-D-Glc-(1-&gt;3)-alpha-D-Glc-(1-&gt;3)-alpha-D-Man-(1-&gt;2)-alpha-D-Man-(1-&gt;2)-alpha-D-Man-(1-&gt;3)-[alpha-D-Man-(1-&gt;2)-alpha-D-Man-(1-&gt;3)-[alpha-D-Man-(1-&gt;2)-alpha-D-Man-(1-&gt;6)]-alpha-D-Man-(1-&gt;6)]-beta-D-Man-(1-&gt;4)-beta-D-GlcNAc-(1-&gt;4)-alpha-D-GlcNAc-diphospho-di-trans,poly-cis-dolichol + a di-trans,poly-cis-dolichyl phosphate + H(+)</text>
        <dbReference type="Rhea" id="RHEA:29543"/>
        <dbReference type="Rhea" id="RHEA-COMP:19498"/>
        <dbReference type="Rhea" id="RHEA-COMP:19502"/>
        <dbReference type="Rhea" id="RHEA-COMP:19512"/>
        <dbReference type="Rhea" id="RHEA-COMP:19522"/>
        <dbReference type="ChEBI" id="CHEBI:15378"/>
        <dbReference type="ChEBI" id="CHEBI:57525"/>
        <dbReference type="ChEBI" id="CHEBI:57683"/>
        <dbReference type="ChEBI" id="CHEBI:132522"/>
        <dbReference type="ChEBI" id="CHEBI:132523"/>
        <dbReference type="EC" id="2.4.1.256"/>
    </reaction>
    <physiologicalReaction direction="left-to-right" evidence="14">
        <dbReference type="Rhea" id="RHEA:29544"/>
    </physiologicalReaction>
</comment>
<feature type="transmembrane region" description="Helical" evidence="16">
    <location>
        <begin position="6"/>
        <end position="27"/>
    </location>
</feature>
<comment type="caution">
    <text evidence="17">The sequence shown here is derived from an EMBL/GenBank/DDBJ whole genome shotgun (WGS) entry which is preliminary data.</text>
</comment>
<evidence type="ECO:0000256" key="8">
    <source>
        <dbReference type="ARBA" id="ARBA00022692"/>
    </source>
</evidence>
<reference evidence="17 18" key="1">
    <citation type="submission" date="2015-03" db="EMBL/GenBank/DDBJ databases">
        <authorList>
            <person name="Radwan O."/>
            <person name="Al-Naeli F.A."/>
            <person name="Rendon G.A."/>
            <person name="Fields C."/>
        </authorList>
    </citation>
    <scope>NUCLEOTIDE SEQUENCE [LARGE SCALE GENOMIC DNA]</scope>
    <source>
        <strain evidence="17">CR-DP1</strain>
    </source>
</reference>
<feature type="region of interest" description="Disordered" evidence="15">
    <location>
        <begin position="504"/>
        <end position="526"/>
    </location>
</feature>
<comment type="function">
    <text evidence="13">Dol-P-Glc:Glc(2)Man(9)GlcNAc(2)-PP-Dol alpha-1,2-glucosyltransferase that operates in the biosynthetic pathway of dolichol-linked oligosaccharides, the glycan precursors employed in protein asparagine (N)-glycosylation. The assembly of dolichol-linked oligosaccharides begins on the cytosolic side of the endoplasmic reticulum membrane and finishes in its lumen. The sequential addition of sugars to dolichol pyrophosphate produces dolichol-linked oligosaccharides containing fourteen sugars, including two GlcNAcs, nine mannoses and three glucoses. Once assembled, the oligosaccharide is transferred from the lipid to nascent proteins by oligosaccharyltransferases. In the lumen of the endoplasmic reticulum, adds the third and last glucose residue from dolichyl phosphate glucose (Dol-P-Glc) onto the lipid-linked oligosaccharide intermediate Glc(2)Man(9)GlcNAc(2)-PP-Dol to produce Glc(3)Man(9)GlcNAc(2)-PP-Dol.</text>
</comment>
<dbReference type="AlphaFoldDB" id="A0A0F4ZCU8"/>
<keyword evidence="9" id="KW-0256">Endoplasmic reticulum</keyword>
<evidence type="ECO:0000256" key="12">
    <source>
        <dbReference type="ARBA" id="ARBA00032069"/>
    </source>
</evidence>
<evidence type="ECO:0000256" key="16">
    <source>
        <dbReference type="SAM" id="Phobius"/>
    </source>
</evidence>